<proteinExistence type="predicted"/>
<accession>A0ACD5EJC3</accession>
<gene>
    <name evidence="1" type="ORF">A4U53_022770</name>
</gene>
<sequence>MALIQLGPPSWRASSSQGSAMTNKYQGLTPKEADDLMTGLIGVIVCAELDTARRMTPAEWNGRDIFQWSDSIASAIYDAVQNRLRAVP</sequence>
<name>A0ACD5EJC3_9HYPH</name>
<evidence type="ECO:0000313" key="2">
    <source>
        <dbReference type="Proteomes" id="UP000078465"/>
    </source>
</evidence>
<dbReference type="EMBL" id="CP171853">
    <property type="protein sequence ID" value="XKM39134.1"/>
    <property type="molecule type" value="Genomic_DNA"/>
</dbReference>
<evidence type="ECO:0000313" key="1">
    <source>
        <dbReference type="EMBL" id="XKM39134.1"/>
    </source>
</evidence>
<organism evidence="1 2">
    <name type="scientific">Rhizobium ruizarguesonis</name>
    <dbReference type="NCBI Taxonomy" id="2081791"/>
    <lineage>
        <taxon>Bacteria</taxon>
        <taxon>Pseudomonadati</taxon>
        <taxon>Pseudomonadota</taxon>
        <taxon>Alphaproteobacteria</taxon>
        <taxon>Hyphomicrobiales</taxon>
        <taxon>Rhizobiaceae</taxon>
        <taxon>Rhizobium/Agrobacterium group</taxon>
        <taxon>Rhizobium</taxon>
    </lineage>
</organism>
<reference evidence="1" key="1">
    <citation type="submission" date="2024-10" db="EMBL/GenBank/DDBJ databases">
        <title>Strain of Rhizobium-related bacteria isolated fromm roots of Vavilovia formosa.</title>
        <authorList>
            <person name="Kimeklis A."/>
            <person name="Afonin A."/>
        </authorList>
    </citation>
    <scope>NUCLEOTIDE SEQUENCE</scope>
    <source>
        <strain evidence="1">Vaf-46</strain>
    </source>
</reference>
<protein>
    <submittedName>
        <fullName evidence="1">Uncharacterized protein</fullName>
    </submittedName>
</protein>
<dbReference type="Proteomes" id="UP000078465">
    <property type="component" value="Chromosome"/>
</dbReference>